<evidence type="ECO:0000313" key="4">
    <source>
        <dbReference type="Proteomes" id="UP000494274"/>
    </source>
</evidence>
<reference evidence="3 4" key="1">
    <citation type="submission" date="2019-09" db="EMBL/GenBank/DDBJ databases">
        <authorList>
            <person name="Depoorter E."/>
        </authorList>
    </citation>
    <scope>NUCLEOTIDE SEQUENCE [LARGE SCALE GENOMIC DNA]</scope>
    <source>
        <strain evidence="3">R-18112</strain>
    </source>
</reference>
<dbReference type="AlphaFoldDB" id="A0A6P2ZW35"/>
<sequence>MNSLTKSFIALSTLCLLAACATPYQRLGSSLTAGGYTDERIDEATYRVKFTGNPKTSDEKVGRYLLYRCADLTRQMGFRYFVLVPEAPTGGLSMNDRPPADPHFDRQFLRKVAYGGVIFLPGGVSISRSKWVTIHMLQDPKAVPLRMVGWDVNEVFSALDAYVHSDGATPGHVPPASVFDPVAGKIAYQSPFGPASSRQDAPEHPSRSGAVPMESLDGLLPGGSHAH</sequence>
<feature type="chain" id="PRO_5026661975" description="Lipoprotein" evidence="2">
    <location>
        <begin position="22"/>
        <end position="227"/>
    </location>
</feature>
<feature type="signal peptide" evidence="2">
    <location>
        <begin position="1"/>
        <end position="21"/>
    </location>
</feature>
<dbReference type="PROSITE" id="PS51257">
    <property type="entry name" value="PROKAR_LIPOPROTEIN"/>
    <property type="match status" value="1"/>
</dbReference>
<evidence type="ECO:0000313" key="3">
    <source>
        <dbReference type="EMBL" id="VWD36848.1"/>
    </source>
</evidence>
<evidence type="ECO:0000256" key="1">
    <source>
        <dbReference type="SAM" id="MobiDB-lite"/>
    </source>
</evidence>
<accession>A0A6P2ZW35</accession>
<dbReference type="RefSeq" id="WP_175046872.1">
    <property type="nucleotide sequence ID" value="NZ_CABVQI010000027.1"/>
</dbReference>
<keyword evidence="2" id="KW-0732">Signal</keyword>
<protein>
    <recommendedName>
        <fullName evidence="5">Lipoprotein</fullName>
    </recommendedName>
</protein>
<name>A0A6P2ZW35_BURL3</name>
<dbReference type="NCBIfam" id="NF047637">
    <property type="entry name" value="lipo_CC0125"/>
    <property type="match status" value="1"/>
</dbReference>
<gene>
    <name evidence="3" type="ORF">BLA18112_06480</name>
</gene>
<dbReference type="EMBL" id="CABVQI010000027">
    <property type="protein sequence ID" value="VWD36848.1"/>
    <property type="molecule type" value="Genomic_DNA"/>
</dbReference>
<evidence type="ECO:0008006" key="5">
    <source>
        <dbReference type="Google" id="ProtNLM"/>
    </source>
</evidence>
<evidence type="ECO:0000256" key="2">
    <source>
        <dbReference type="SAM" id="SignalP"/>
    </source>
</evidence>
<organism evidence="3 4">
    <name type="scientific">Burkholderia lata (strain ATCC 17760 / DSM 23089 / LMG 22485 / NCIMB 9086 / R18194 / 383)</name>
    <dbReference type="NCBI Taxonomy" id="482957"/>
    <lineage>
        <taxon>Bacteria</taxon>
        <taxon>Pseudomonadati</taxon>
        <taxon>Pseudomonadota</taxon>
        <taxon>Betaproteobacteria</taxon>
        <taxon>Burkholderiales</taxon>
        <taxon>Burkholderiaceae</taxon>
        <taxon>Burkholderia</taxon>
        <taxon>Burkholderia cepacia complex</taxon>
    </lineage>
</organism>
<proteinExistence type="predicted"/>
<feature type="region of interest" description="Disordered" evidence="1">
    <location>
        <begin position="190"/>
        <end position="227"/>
    </location>
</feature>
<dbReference type="Proteomes" id="UP000494274">
    <property type="component" value="Unassembled WGS sequence"/>
</dbReference>